<reference evidence="1 2" key="1">
    <citation type="journal article" date="2015" name="Nature">
        <title>rRNA introns, odd ribosomes, and small enigmatic genomes across a large radiation of phyla.</title>
        <authorList>
            <person name="Brown C.T."/>
            <person name="Hug L.A."/>
            <person name="Thomas B.C."/>
            <person name="Sharon I."/>
            <person name="Castelle C.J."/>
            <person name="Singh A."/>
            <person name="Wilkins M.J."/>
            <person name="Williams K.H."/>
            <person name="Banfield J.F."/>
        </authorList>
    </citation>
    <scope>NUCLEOTIDE SEQUENCE [LARGE SCALE GENOMIC DNA]</scope>
</reference>
<dbReference type="AlphaFoldDB" id="A0A0G1PC99"/>
<organism evidence="1 2">
    <name type="scientific">candidate division WWE3 bacterium GW2011_GWA1_46_21</name>
    <dbReference type="NCBI Taxonomy" id="1619107"/>
    <lineage>
        <taxon>Bacteria</taxon>
        <taxon>Katanobacteria</taxon>
    </lineage>
</organism>
<dbReference type="EMBL" id="LCMF01000024">
    <property type="protein sequence ID" value="KKU30371.1"/>
    <property type="molecule type" value="Genomic_DNA"/>
</dbReference>
<evidence type="ECO:0000313" key="2">
    <source>
        <dbReference type="Proteomes" id="UP000034732"/>
    </source>
</evidence>
<evidence type="ECO:0000313" key="1">
    <source>
        <dbReference type="EMBL" id="KKU30371.1"/>
    </source>
</evidence>
<feature type="non-terminal residue" evidence="1">
    <location>
        <position position="1"/>
    </location>
</feature>
<dbReference type="Proteomes" id="UP000034732">
    <property type="component" value="Unassembled WGS sequence"/>
</dbReference>
<proteinExistence type="predicted"/>
<protein>
    <submittedName>
        <fullName evidence="1">Uncharacterized protein</fullName>
    </submittedName>
</protein>
<accession>A0A0G1PC99</accession>
<gene>
    <name evidence="1" type="ORF">UX44_C0024G0001</name>
</gene>
<sequence length="47" mass="5233">SKDPTEGATFFHSSDLSQEQFLIESVPGAIFTKRIGNILFYKDPNDA</sequence>
<comment type="caution">
    <text evidence="1">The sequence shown here is derived from an EMBL/GenBank/DDBJ whole genome shotgun (WGS) entry which is preliminary data.</text>
</comment>
<name>A0A0G1PC99_UNCKA</name>